<dbReference type="Proteomes" id="UP000003303">
    <property type="component" value="Unassembled WGS sequence"/>
</dbReference>
<dbReference type="SUPFAM" id="SSF54001">
    <property type="entry name" value="Cysteine proteinases"/>
    <property type="match status" value="1"/>
</dbReference>
<dbReference type="AlphaFoldDB" id="C2MB11"/>
<evidence type="ECO:0000256" key="5">
    <source>
        <dbReference type="PIRSR" id="PIRSR005700-1"/>
    </source>
</evidence>
<sequence length="468" mass="52947">MKKLLFPLLLLLSSVMLLAQSQSSNRSEGAITPKLLQKLQQATPKAPAERALHNSIVQNGMVLANAELATPPDDHFTYRVPTKGITDQKRSGRCWLFTGLNVLRAKFIKDNNLGEFYFSHCYSFFWDQLEKANLFLEGILETRTLPITDRKVEWLFQHPINDGGQFTGISDNLLKYGVVPSDVMPETYSSNNTSRLSSLIAKLLRQGGMELRAKAEQGATLADLRKVKETTLQAIYRLLCLNLGTPPTTFEYTLRDADGKVLSTKEYTPLSFYKEHIGLNLKDDYVMIMNDPSQPYYETYAIEYDRHAWDGKDWTYINLPMEEIKQMAIASLKDGSMMYYSCDVGKELNKESGLLTLGYDDYEAITGVPMTMTKGERIASFDSGSTHAMTLVAVDLDKSGKPTKWMVENSWGATSGHQGHLIMTDAWFDAYTFRLVVNKKYLTPRAKELQGKTPKLLPPWSPMFRAEE</sequence>
<dbReference type="InterPro" id="IPR004134">
    <property type="entry name" value="Peptidase_C1B"/>
</dbReference>
<dbReference type="GO" id="GO:0070005">
    <property type="term" value="F:cysteine-type aminopeptidase activity"/>
    <property type="evidence" value="ECO:0007669"/>
    <property type="project" value="InterPro"/>
</dbReference>
<feature type="active site" evidence="5">
    <location>
        <position position="94"/>
    </location>
</feature>
<accession>C2MB11</accession>
<dbReference type="PIRSF" id="PIRSF005700">
    <property type="entry name" value="PepC"/>
    <property type="match status" value="1"/>
</dbReference>
<keyword evidence="4" id="KW-0031">Aminopeptidase</keyword>
<name>C2MB11_9PORP</name>
<reference evidence="7 8" key="1">
    <citation type="submission" date="2009-04" db="EMBL/GenBank/DDBJ databases">
        <authorList>
            <person name="Sebastian Y."/>
            <person name="Madupu R."/>
            <person name="Durkin A.S."/>
            <person name="Torralba M."/>
            <person name="Methe B."/>
            <person name="Sutton G.G."/>
            <person name="Strausberg R.L."/>
            <person name="Nelson K.E."/>
        </authorList>
    </citation>
    <scope>NUCLEOTIDE SEQUENCE [LARGE SCALE GENOMIC DNA]</scope>
    <source>
        <strain evidence="7 8">60-3</strain>
    </source>
</reference>
<evidence type="ECO:0000256" key="1">
    <source>
        <dbReference type="ARBA" id="ARBA00022670"/>
    </source>
</evidence>
<dbReference type="PANTHER" id="PTHR10363">
    <property type="entry name" value="BLEOMYCIN HYDROLASE"/>
    <property type="match status" value="1"/>
</dbReference>
<keyword evidence="1 4" id="KW-0645">Protease</keyword>
<evidence type="ECO:0000256" key="3">
    <source>
        <dbReference type="ARBA" id="ARBA00022807"/>
    </source>
</evidence>
<dbReference type="Gene3D" id="3.90.70.10">
    <property type="entry name" value="Cysteine proteinases"/>
    <property type="match status" value="1"/>
</dbReference>
<dbReference type="OrthoDB" id="1111399at2"/>
<dbReference type="CDD" id="cd00585">
    <property type="entry name" value="Peptidase_C1B"/>
    <property type="match status" value="1"/>
</dbReference>
<feature type="signal peptide" evidence="6">
    <location>
        <begin position="1"/>
        <end position="19"/>
    </location>
</feature>
<dbReference type="PROSITE" id="PS00139">
    <property type="entry name" value="THIOL_PROTEASE_CYS"/>
    <property type="match status" value="1"/>
</dbReference>
<dbReference type="GO" id="GO:0009636">
    <property type="term" value="P:response to toxic substance"/>
    <property type="evidence" value="ECO:0007669"/>
    <property type="project" value="TreeGrafter"/>
</dbReference>
<evidence type="ECO:0000256" key="6">
    <source>
        <dbReference type="SAM" id="SignalP"/>
    </source>
</evidence>
<comment type="caution">
    <text evidence="7">The sequence shown here is derived from an EMBL/GenBank/DDBJ whole genome shotgun (WGS) entry which is preliminary data.</text>
</comment>
<evidence type="ECO:0000313" key="7">
    <source>
        <dbReference type="EMBL" id="EEK17076.1"/>
    </source>
</evidence>
<feature type="active site" evidence="5">
    <location>
        <position position="409"/>
    </location>
</feature>
<dbReference type="RefSeq" id="WP_007365047.1">
    <property type="nucleotide sequence ID" value="NZ_ACLR01000118.1"/>
</dbReference>
<dbReference type="GO" id="GO:0006508">
    <property type="term" value="P:proteolysis"/>
    <property type="evidence" value="ECO:0007669"/>
    <property type="project" value="UniProtKB-KW"/>
</dbReference>
<proteinExistence type="inferred from homology"/>
<dbReference type="PANTHER" id="PTHR10363:SF2">
    <property type="entry name" value="BLEOMYCIN HYDROLASE"/>
    <property type="match status" value="1"/>
</dbReference>
<dbReference type="STRING" id="596327.PORUE0001_1024"/>
<keyword evidence="3 4" id="KW-0788">Thiol protease</keyword>
<keyword evidence="6" id="KW-0732">Signal</keyword>
<dbReference type="GO" id="GO:0043418">
    <property type="term" value="P:homocysteine catabolic process"/>
    <property type="evidence" value="ECO:0007669"/>
    <property type="project" value="TreeGrafter"/>
</dbReference>
<evidence type="ECO:0000313" key="8">
    <source>
        <dbReference type="Proteomes" id="UP000003303"/>
    </source>
</evidence>
<dbReference type="GO" id="GO:0005737">
    <property type="term" value="C:cytoplasm"/>
    <property type="evidence" value="ECO:0007669"/>
    <property type="project" value="TreeGrafter"/>
</dbReference>
<comment type="similarity">
    <text evidence="4">Belongs to the peptidase C1 family.</text>
</comment>
<dbReference type="Pfam" id="PF03051">
    <property type="entry name" value="Peptidase_C1_2"/>
    <property type="match status" value="1"/>
</dbReference>
<keyword evidence="8" id="KW-1185">Reference proteome</keyword>
<feature type="chain" id="PRO_5002916490" description="Aminopeptidase" evidence="6">
    <location>
        <begin position="20"/>
        <end position="468"/>
    </location>
</feature>
<evidence type="ECO:0000256" key="4">
    <source>
        <dbReference type="PIRNR" id="PIRNR005700"/>
    </source>
</evidence>
<evidence type="ECO:0000256" key="2">
    <source>
        <dbReference type="ARBA" id="ARBA00022801"/>
    </source>
</evidence>
<gene>
    <name evidence="7" type="primary">pepC</name>
    <name evidence="7" type="ORF">PORUE0001_1024</name>
</gene>
<keyword evidence="2 4" id="KW-0378">Hydrolase</keyword>
<dbReference type="InterPro" id="IPR038765">
    <property type="entry name" value="Papain-like_cys_pep_sf"/>
</dbReference>
<protein>
    <recommendedName>
        <fullName evidence="4">Aminopeptidase</fullName>
    </recommendedName>
</protein>
<dbReference type="eggNOG" id="COG3579">
    <property type="taxonomic scope" value="Bacteria"/>
</dbReference>
<feature type="active site" evidence="5">
    <location>
        <position position="387"/>
    </location>
</feature>
<dbReference type="EMBL" id="ACLR01000118">
    <property type="protein sequence ID" value="EEK17076.1"/>
    <property type="molecule type" value="Genomic_DNA"/>
</dbReference>
<dbReference type="InterPro" id="IPR000169">
    <property type="entry name" value="Pept_cys_AS"/>
</dbReference>
<organism evidence="7 8">
    <name type="scientific">Porphyromonas uenonis 60-3</name>
    <dbReference type="NCBI Taxonomy" id="596327"/>
    <lineage>
        <taxon>Bacteria</taxon>
        <taxon>Pseudomonadati</taxon>
        <taxon>Bacteroidota</taxon>
        <taxon>Bacteroidia</taxon>
        <taxon>Bacteroidales</taxon>
        <taxon>Porphyromonadaceae</taxon>
        <taxon>Porphyromonas</taxon>
    </lineage>
</organism>